<sequence>MKTCVSSKNIFIFSSLFSHAQILSSTYSFHRFILSLIQLLSVLSRV</sequence>
<evidence type="ECO:0000313" key="1">
    <source>
        <dbReference type="EMBL" id="BCA25893.1"/>
    </source>
</evidence>
<proteinExistence type="predicted"/>
<name>A0A679G5F0_9CLOS</name>
<organism evidence="1">
    <name type="scientific">Little cherry virus 2</name>
    <dbReference type="NCBI Taxonomy" id="154339"/>
    <lineage>
        <taxon>Viruses</taxon>
        <taxon>Riboviria</taxon>
        <taxon>Orthornavirae</taxon>
        <taxon>Kitrinoviricota</taxon>
        <taxon>Alsuviricetes</taxon>
        <taxon>Martellivirales</taxon>
        <taxon>Closteroviridae</taxon>
        <taxon>Ampelovirus</taxon>
        <taxon>Ampelovirus nanoavii</taxon>
    </lineage>
</organism>
<reference evidence="1" key="1">
    <citation type="journal article" date="2020" name="Viruses">
        <title>Updating the quarantine status of Prunus infecting viruses in Australia.</title>
        <authorList>
            <person name="Kinoti W.M."/>
            <person name="Nancarrow N."/>
            <person name="Dann A."/>
            <person name="Rodoni B.C."/>
            <person name="Constable F.E."/>
        </authorList>
    </citation>
    <scope>NUCLEOTIDE SEQUENCE</scope>
    <source>
        <strain evidence="1">TAS12</strain>
    </source>
</reference>
<accession>A0A679G5F0</accession>
<dbReference type="EMBL" id="LC523025">
    <property type="protein sequence ID" value="BCA25893.1"/>
    <property type="molecule type" value="Genomic_RNA"/>
</dbReference>
<protein>
    <submittedName>
        <fullName evidence="1">p14</fullName>
    </submittedName>
</protein>